<keyword evidence="4" id="KW-1185">Reference proteome</keyword>
<organism evidence="3 4">
    <name type="scientific">Xanthobacter dioxanivorans</name>
    <dbReference type="NCBI Taxonomy" id="2528964"/>
    <lineage>
        <taxon>Bacteria</taxon>
        <taxon>Pseudomonadati</taxon>
        <taxon>Pseudomonadota</taxon>
        <taxon>Alphaproteobacteria</taxon>
        <taxon>Hyphomicrobiales</taxon>
        <taxon>Xanthobacteraceae</taxon>
        <taxon>Xanthobacter</taxon>
    </lineage>
</organism>
<dbReference type="Proteomes" id="UP000596427">
    <property type="component" value="Chromosome"/>
</dbReference>
<dbReference type="KEGG" id="xdi:EZH22_11270"/>
<keyword evidence="1" id="KW-0175">Coiled coil</keyword>
<feature type="domain" description="Tape measure protein N-terminal" evidence="2">
    <location>
        <begin position="91"/>
        <end position="284"/>
    </location>
</feature>
<name>A0A974SJU5_9HYPH</name>
<dbReference type="AlphaFoldDB" id="A0A974SJU5"/>
<evidence type="ECO:0000256" key="1">
    <source>
        <dbReference type="SAM" id="Coils"/>
    </source>
</evidence>
<dbReference type="EMBL" id="CP063362">
    <property type="protein sequence ID" value="QRG08801.1"/>
    <property type="molecule type" value="Genomic_DNA"/>
</dbReference>
<feature type="coiled-coil region" evidence="1">
    <location>
        <begin position="455"/>
        <end position="489"/>
    </location>
</feature>
<dbReference type="Pfam" id="PF20155">
    <property type="entry name" value="TMP_3"/>
    <property type="match status" value="1"/>
</dbReference>
<proteinExistence type="predicted"/>
<reference evidence="3 4" key="1">
    <citation type="submission" date="2020-10" db="EMBL/GenBank/DDBJ databases">
        <title>Degradation of 1,4-Dioxane by Xanthobacter sp. YN2, via a Novel Group-2 Soluble Di-Iron Monooxygenase.</title>
        <authorList>
            <person name="Ma F."/>
            <person name="Wang Y."/>
            <person name="Yang J."/>
            <person name="Guo H."/>
            <person name="Su D."/>
            <person name="Yu L."/>
        </authorList>
    </citation>
    <scope>NUCLEOTIDE SEQUENCE [LARGE SCALE GENOMIC DNA]</scope>
    <source>
        <strain evidence="3 4">YN2</strain>
    </source>
</reference>
<protein>
    <submittedName>
        <fullName evidence="3">Tape measure protein</fullName>
    </submittedName>
</protein>
<dbReference type="InterPro" id="IPR013491">
    <property type="entry name" value="Tape_meas_N"/>
</dbReference>
<sequence>MAENDGKLEIGFSVDNSTLERGFRRSQQVADQSLGNIEKRADRAKSRIEKSMAEASSKASKSLADIGSGDTFAAAAARLSGVVAAAFGGRAIVNNLNQWQSLNNALKVAGLSGADLTNTLDRLFVAAQRQNVPLESLVTLFGRATQSAKELGATRDELIQFSEDIATALRVAGTSPEQASGALLQLSQLLGSSRVQAEEFNSVNEAARPILQAVARGIEEAAGSVSKLKALVTDGKISNVAFFRGFQAGVGELREQAASAETTIEQATTKILNAILKMTGEVDKSAGFSKALVAELDSMTEGFQKATDPIKEVVGLLQKLADLQKYISDNGLNLGKKLNQAIFGTDTVTEYLFPPAPKLAGSGGIGSDPDRNYRPQEKAKPIKAADFPVVGGKDGKESIDQYERATRAMNEQTRVLQIEAAAVGRSTFEKQKALDVERLLNAAREAGKTITPQLRAEIEAEADAHARAAQELQNAEHKMEANRELQQEVGSQLSDSIHGLVTGARSLNDVLADVLDNLIKLALQAAILGTGPLAGMFGTSGGGGIVGAVFGGARAGGGDVERGKSYLVGEKGPELFTPGKSGGIVPHDVLRSIRPPTVNVQAAQPAAPAITFAPVVNVTGGGGSLSENRALSDEMVTGLRNLLREEMFEFVRQQQRPRGILHRDQYR</sequence>
<gene>
    <name evidence="3" type="ORF">EZH22_11270</name>
</gene>
<evidence type="ECO:0000313" key="4">
    <source>
        <dbReference type="Proteomes" id="UP000596427"/>
    </source>
</evidence>
<evidence type="ECO:0000313" key="3">
    <source>
        <dbReference type="EMBL" id="QRG08801.1"/>
    </source>
</evidence>
<dbReference type="RefSeq" id="WP_203195715.1">
    <property type="nucleotide sequence ID" value="NZ_CP063362.1"/>
</dbReference>
<dbReference type="NCBIfam" id="TIGR02675">
    <property type="entry name" value="tape_meas_nterm"/>
    <property type="match status" value="1"/>
</dbReference>
<evidence type="ECO:0000259" key="2">
    <source>
        <dbReference type="Pfam" id="PF20155"/>
    </source>
</evidence>
<accession>A0A974SJU5</accession>